<gene>
    <name evidence="1" type="ORF">BC351_08170</name>
</gene>
<protein>
    <submittedName>
        <fullName evidence="1">Uncharacterized protein</fullName>
    </submittedName>
</protein>
<keyword evidence="2" id="KW-1185">Reference proteome</keyword>
<organism evidence="1 2">
    <name type="scientific">Paenibacillus ferrarius</name>
    <dbReference type="NCBI Taxonomy" id="1469647"/>
    <lineage>
        <taxon>Bacteria</taxon>
        <taxon>Bacillati</taxon>
        <taxon>Bacillota</taxon>
        <taxon>Bacilli</taxon>
        <taxon>Bacillales</taxon>
        <taxon>Paenibacillaceae</taxon>
        <taxon>Paenibacillus</taxon>
    </lineage>
</organism>
<evidence type="ECO:0000313" key="2">
    <source>
        <dbReference type="Proteomes" id="UP000190626"/>
    </source>
</evidence>
<reference evidence="2" key="1">
    <citation type="submission" date="2016-07" db="EMBL/GenBank/DDBJ databases">
        <authorList>
            <person name="Florea S."/>
            <person name="Webb J.S."/>
            <person name="Jaromczyk J."/>
            <person name="Schardl C.L."/>
        </authorList>
    </citation>
    <scope>NUCLEOTIDE SEQUENCE [LARGE SCALE GENOMIC DNA]</scope>
    <source>
        <strain evidence="2">CY1</strain>
    </source>
</reference>
<proteinExistence type="predicted"/>
<sequence length="70" mass="7583">MHPFEAISALLDGKAENACIIAGIFIFHPISLKKPALLQALTVGGRCASLAWKPKHPTNVLLKDILSHVR</sequence>
<evidence type="ECO:0000313" key="1">
    <source>
        <dbReference type="EMBL" id="OPH50613.1"/>
    </source>
</evidence>
<dbReference type="Proteomes" id="UP000190626">
    <property type="component" value="Unassembled WGS sequence"/>
</dbReference>
<dbReference type="EMBL" id="MBTG01000034">
    <property type="protein sequence ID" value="OPH50613.1"/>
    <property type="molecule type" value="Genomic_DNA"/>
</dbReference>
<dbReference type="STRING" id="1469647.BC351_08170"/>
<accession>A0A1V4HD13</accession>
<comment type="caution">
    <text evidence="1">The sequence shown here is derived from an EMBL/GenBank/DDBJ whole genome shotgun (WGS) entry which is preliminary data.</text>
</comment>
<name>A0A1V4HD13_9BACL</name>
<dbReference type="AlphaFoldDB" id="A0A1V4HD13"/>